<sequence length="91" mass="10635">MMTMVSGYPTEEELRKRISRQLSWHSPPDAVALIWRGYLAALLEWAIIENEVYERLEMLLPKVGVKEQVELFADELLSAERESEIDKSSRR</sequence>
<accession>A0A1I3IZK4</accession>
<organism evidence="1 2">
    <name type="scientific">Paraburkholderia megapolitana</name>
    <dbReference type="NCBI Taxonomy" id="420953"/>
    <lineage>
        <taxon>Bacteria</taxon>
        <taxon>Pseudomonadati</taxon>
        <taxon>Pseudomonadota</taxon>
        <taxon>Betaproteobacteria</taxon>
        <taxon>Burkholderiales</taxon>
        <taxon>Burkholderiaceae</taxon>
        <taxon>Paraburkholderia</taxon>
    </lineage>
</organism>
<dbReference type="EMBL" id="FOQU01000003">
    <property type="protein sequence ID" value="SFI53369.1"/>
    <property type="molecule type" value="Genomic_DNA"/>
</dbReference>
<dbReference type="Proteomes" id="UP000199548">
    <property type="component" value="Unassembled WGS sequence"/>
</dbReference>
<gene>
    <name evidence="1" type="ORF">SAMN05192543_103489</name>
</gene>
<proteinExistence type="predicted"/>
<dbReference type="AlphaFoldDB" id="A0A1I3IZK4"/>
<keyword evidence="2" id="KW-1185">Reference proteome</keyword>
<reference evidence="1 2" key="1">
    <citation type="submission" date="2016-10" db="EMBL/GenBank/DDBJ databases">
        <authorList>
            <person name="de Groot N.N."/>
        </authorList>
    </citation>
    <scope>NUCLEOTIDE SEQUENCE [LARGE SCALE GENOMIC DNA]</scope>
    <source>
        <strain evidence="1 2">LMG 23650</strain>
    </source>
</reference>
<protein>
    <submittedName>
        <fullName evidence="1">Uncharacterized protein</fullName>
    </submittedName>
</protein>
<evidence type="ECO:0000313" key="2">
    <source>
        <dbReference type="Proteomes" id="UP000199548"/>
    </source>
</evidence>
<evidence type="ECO:0000313" key="1">
    <source>
        <dbReference type="EMBL" id="SFI53369.1"/>
    </source>
</evidence>
<name>A0A1I3IZK4_9BURK</name>
<dbReference type="RefSeq" id="WP_245811455.1">
    <property type="nucleotide sequence ID" value="NZ_CP041745.1"/>
</dbReference>